<protein>
    <recommendedName>
        <fullName evidence="3">DUF2953 domain-containing protein</fullName>
    </recommendedName>
</protein>
<name>A0A1M6SUD7_9FIRM</name>
<organism evidence="1 2">
    <name type="scientific">Desulforamulus aeronauticus DSM 10349</name>
    <dbReference type="NCBI Taxonomy" id="1121421"/>
    <lineage>
        <taxon>Bacteria</taxon>
        <taxon>Bacillati</taxon>
        <taxon>Bacillota</taxon>
        <taxon>Clostridia</taxon>
        <taxon>Eubacteriales</taxon>
        <taxon>Peptococcaceae</taxon>
        <taxon>Desulforamulus</taxon>
    </lineage>
</organism>
<dbReference type="EMBL" id="FRAR01000014">
    <property type="protein sequence ID" value="SHK48341.1"/>
    <property type="molecule type" value="Genomic_DNA"/>
</dbReference>
<keyword evidence="2" id="KW-1185">Reference proteome</keyword>
<evidence type="ECO:0000313" key="1">
    <source>
        <dbReference type="EMBL" id="SHK48341.1"/>
    </source>
</evidence>
<dbReference type="Pfam" id="PF11167">
    <property type="entry name" value="DUF2953"/>
    <property type="match status" value="1"/>
</dbReference>
<dbReference type="STRING" id="1121421.SAMN02745123_02033"/>
<dbReference type="Proteomes" id="UP000183997">
    <property type="component" value="Unassembled WGS sequence"/>
</dbReference>
<dbReference type="AlphaFoldDB" id="A0A1M6SUD7"/>
<sequence length="169" mass="19588">MLVLEQKLTQISLTTRTELETGGDSSQELMGRSSKFSIDSIQDALRMIEEWWPYLKRIRTHINNFLRHLRLERFVWRTGIGTSDAAATGLLTGIAWAFMGGATSFFYRKIASGWSPPELRVEPNFKKEGFTTYLDCIFKIRVGHIMVTGFKLLLEKPGLRQVFRRQWKL</sequence>
<evidence type="ECO:0000313" key="2">
    <source>
        <dbReference type="Proteomes" id="UP000183997"/>
    </source>
</evidence>
<gene>
    <name evidence="1" type="ORF">SAMN02745123_02033</name>
</gene>
<reference evidence="2" key="1">
    <citation type="submission" date="2016-11" db="EMBL/GenBank/DDBJ databases">
        <authorList>
            <person name="Varghese N."/>
            <person name="Submissions S."/>
        </authorList>
    </citation>
    <scope>NUCLEOTIDE SEQUENCE [LARGE SCALE GENOMIC DNA]</scope>
    <source>
        <strain evidence="2">DSM 10349</strain>
    </source>
</reference>
<dbReference type="InterPro" id="IPR021338">
    <property type="entry name" value="DUF2953"/>
</dbReference>
<dbReference type="RefSeq" id="WP_238456787.1">
    <property type="nucleotide sequence ID" value="NZ_FRAR01000014.1"/>
</dbReference>
<accession>A0A1M6SUD7</accession>
<proteinExistence type="predicted"/>
<evidence type="ECO:0008006" key="3">
    <source>
        <dbReference type="Google" id="ProtNLM"/>
    </source>
</evidence>